<dbReference type="InterPro" id="IPR018759">
    <property type="entry name" value="BBP2_2"/>
</dbReference>
<dbReference type="Proteomes" id="UP000240653">
    <property type="component" value="Unassembled WGS sequence"/>
</dbReference>
<feature type="region of interest" description="Disordered" evidence="1">
    <location>
        <begin position="24"/>
        <end position="77"/>
    </location>
</feature>
<dbReference type="Pfam" id="PF10082">
    <property type="entry name" value="BBP2_2"/>
    <property type="match status" value="1"/>
</dbReference>
<evidence type="ECO:0008006" key="5">
    <source>
        <dbReference type="Google" id="ProtNLM"/>
    </source>
</evidence>
<dbReference type="EMBL" id="PXYL01000005">
    <property type="protein sequence ID" value="PSJ60872.1"/>
    <property type="molecule type" value="Genomic_DNA"/>
</dbReference>
<protein>
    <recommendedName>
        <fullName evidence="5">Outer membrane beta-barrel protein</fullName>
    </recommendedName>
</protein>
<evidence type="ECO:0000256" key="1">
    <source>
        <dbReference type="SAM" id="MobiDB-lite"/>
    </source>
</evidence>
<feature type="signal peptide" evidence="2">
    <location>
        <begin position="1"/>
        <end position="17"/>
    </location>
</feature>
<sequence>MLCMSTAAMFCTLPAEAQDTGLRGSLSATGTGGSAPVQSAAQPSVQDQSGDAEQDAQPQYDPTSTGAIPPLDQADPNVIDQNLYSLPANAEDTFAGETPPTNRRRPSVARPSAQAPVPAANEPPRPVRENMRVDTVDEDLRTSAVRMTNVNTMDNDDTDQRAQRVQAIEGLRRRQDDRPFDPVGMRVGSFVLRSSLDQGLTATSNANASYGGSSAVLSETALRLNAVSDWSRHAAVVNAHGNLRRTLSGEEVKDSEIGVDARLDLDLGDELRAFGTLGYLRRPESASSPAAVAGTLSQPIRQTLTGSAGLEKAVGNARFGIAGRLQHDMYGDAELSGGGSISQRDRDSTLAALVLRGGYQIAPALTPFVETEIGRRFYDQRVDAGGYERSSTLLGARAGLALDMGEKLSGEFSAGWLRETFDDDRLTPISGPAIAAALAWSPERGTIVNLTATTTAEGATGAGESGSILHAAQLSAVREIRADLTANAALGFGYRDYAGSNGYDNIFNAELGAVWWMNRYAGLTGRLRHERLRSNLPYRDYDANSVFLGVTVQR</sequence>
<evidence type="ECO:0000256" key="2">
    <source>
        <dbReference type="SAM" id="SignalP"/>
    </source>
</evidence>
<feature type="chain" id="PRO_5015200613" description="Outer membrane beta-barrel protein" evidence="2">
    <location>
        <begin position="18"/>
        <end position="554"/>
    </location>
</feature>
<dbReference type="OrthoDB" id="7398962at2"/>
<evidence type="ECO:0000313" key="3">
    <source>
        <dbReference type="EMBL" id="PSJ60872.1"/>
    </source>
</evidence>
<dbReference type="AlphaFoldDB" id="A0A2P7SED7"/>
<keyword evidence="2" id="KW-0732">Signal</keyword>
<feature type="region of interest" description="Disordered" evidence="1">
    <location>
        <begin position="91"/>
        <end position="127"/>
    </location>
</feature>
<dbReference type="RefSeq" id="WP_106724341.1">
    <property type="nucleotide sequence ID" value="NZ_PXYL01000005.1"/>
</dbReference>
<keyword evidence="4" id="KW-1185">Reference proteome</keyword>
<evidence type="ECO:0000313" key="4">
    <source>
        <dbReference type="Proteomes" id="UP000240653"/>
    </source>
</evidence>
<name>A0A2P7SED7_9HYPH</name>
<comment type="caution">
    <text evidence="3">The sequence shown here is derived from an EMBL/GenBank/DDBJ whole genome shotgun (WGS) entry which is preliminary data.</text>
</comment>
<organism evidence="3 4">
    <name type="scientific">Pseudaminobacter soli</name>
    <name type="common">ex Li et al. 2025</name>
    <dbReference type="NCBI Taxonomy" id="1295366"/>
    <lineage>
        <taxon>Bacteria</taxon>
        <taxon>Pseudomonadati</taxon>
        <taxon>Pseudomonadota</taxon>
        <taxon>Alphaproteobacteria</taxon>
        <taxon>Hyphomicrobiales</taxon>
        <taxon>Phyllobacteriaceae</taxon>
        <taxon>Pseudaminobacter</taxon>
    </lineage>
</organism>
<gene>
    <name evidence="3" type="ORF">C7I85_12630</name>
</gene>
<reference evidence="3 4" key="1">
    <citation type="submission" date="2018-03" db="EMBL/GenBank/DDBJ databases">
        <title>The draft genome of Mesorhizobium soli JCM 19897.</title>
        <authorList>
            <person name="Li L."/>
            <person name="Liu L."/>
            <person name="Liang L."/>
            <person name="Wang T."/>
            <person name="Zhang X."/>
        </authorList>
    </citation>
    <scope>NUCLEOTIDE SEQUENCE [LARGE SCALE GENOMIC DNA]</scope>
    <source>
        <strain evidence="3 4">JCM 19897</strain>
    </source>
</reference>
<accession>A0A2P7SED7</accession>
<proteinExistence type="predicted"/>
<feature type="compositionally biased region" description="Polar residues" evidence="1">
    <location>
        <begin position="36"/>
        <end position="66"/>
    </location>
</feature>